<feature type="chain" id="PRO_5020915454" description="Secreted protein" evidence="1">
    <location>
        <begin position="29"/>
        <end position="195"/>
    </location>
</feature>
<dbReference type="EMBL" id="SOCP01000002">
    <property type="protein sequence ID" value="TDV56117.1"/>
    <property type="molecule type" value="Genomic_DNA"/>
</dbReference>
<comment type="caution">
    <text evidence="2">The sequence shown here is derived from an EMBL/GenBank/DDBJ whole genome shotgun (WGS) entry which is preliminary data.</text>
</comment>
<evidence type="ECO:0008006" key="4">
    <source>
        <dbReference type="Google" id="ProtNLM"/>
    </source>
</evidence>
<sequence>MRTVLSRTGLLVGAVTLALATTAGPTVAAPDHTADVATGARTITITTEGIPAAVLRAAAEQAPRQTPLAGHATTRGVDVVITCPISSDYPHKSTTTPGAVDGKAKTSCDAPVPDLRAQGELYRYLDGYGFTLVGIGSLDYQFNSTGPVSSAAFDLCWSTPQYYYTRGIHSVVFPPNFTPQSASGTTQSPVIQVTC</sequence>
<dbReference type="RefSeq" id="WP_133901399.1">
    <property type="nucleotide sequence ID" value="NZ_SOCP01000002.1"/>
</dbReference>
<dbReference type="OrthoDB" id="3378562at2"/>
<accession>A0A4R7W3C9</accession>
<organism evidence="2 3">
    <name type="scientific">Actinophytocola oryzae</name>
    <dbReference type="NCBI Taxonomy" id="502181"/>
    <lineage>
        <taxon>Bacteria</taxon>
        <taxon>Bacillati</taxon>
        <taxon>Actinomycetota</taxon>
        <taxon>Actinomycetes</taxon>
        <taxon>Pseudonocardiales</taxon>
        <taxon>Pseudonocardiaceae</taxon>
    </lineage>
</organism>
<protein>
    <recommendedName>
        <fullName evidence="4">Secreted protein</fullName>
    </recommendedName>
</protein>
<dbReference type="AlphaFoldDB" id="A0A4R7W3C9"/>
<name>A0A4R7W3C9_9PSEU</name>
<proteinExistence type="predicted"/>
<dbReference type="Proteomes" id="UP000294927">
    <property type="component" value="Unassembled WGS sequence"/>
</dbReference>
<evidence type="ECO:0000313" key="3">
    <source>
        <dbReference type="Proteomes" id="UP000294927"/>
    </source>
</evidence>
<reference evidence="2 3" key="1">
    <citation type="submission" date="2019-03" db="EMBL/GenBank/DDBJ databases">
        <title>Genomic Encyclopedia of Archaeal and Bacterial Type Strains, Phase II (KMG-II): from individual species to whole genera.</title>
        <authorList>
            <person name="Goeker M."/>
        </authorList>
    </citation>
    <scope>NUCLEOTIDE SEQUENCE [LARGE SCALE GENOMIC DNA]</scope>
    <source>
        <strain evidence="2 3">DSM 45499</strain>
    </source>
</reference>
<keyword evidence="1" id="KW-0732">Signal</keyword>
<gene>
    <name evidence="2" type="ORF">CLV71_102178</name>
</gene>
<evidence type="ECO:0000256" key="1">
    <source>
        <dbReference type="SAM" id="SignalP"/>
    </source>
</evidence>
<evidence type="ECO:0000313" key="2">
    <source>
        <dbReference type="EMBL" id="TDV56117.1"/>
    </source>
</evidence>
<feature type="signal peptide" evidence="1">
    <location>
        <begin position="1"/>
        <end position="28"/>
    </location>
</feature>
<keyword evidence="3" id="KW-1185">Reference proteome</keyword>